<feature type="domain" description="C2H2-type" evidence="8">
    <location>
        <begin position="921"/>
        <end position="950"/>
    </location>
</feature>
<feature type="domain" description="C2H2-type" evidence="8">
    <location>
        <begin position="776"/>
        <end position="805"/>
    </location>
</feature>
<evidence type="ECO:0000313" key="9">
    <source>
        <dbReference type="EMBL" id="KAL0472442.1"/>
    </source>
</evidence>
<evidence type="ECO:0000259" key="8">
    <source>
        <dbReference type="PROSITE" id="PS50157"/>
    </source>
</evidence>
<dbReference type="SUPFAM" id="SSF57667">
    <property type="entry name" value="beta-beta-alpha zinc fingers"/>
    <property type="match status" value="7"/>
</dbReference>
<evidence type="ECO:0000256" key="4">
    <source>
        <dbReference type="ARBA" id="ARBA00022833"/>
    </source>
</evidence>
<dbReference type="Pfam" id="PF12874">
    <property type="entry name" value="zf-met"/>
    <property type="match status" value="1"/>
</dbReference>
<name>A0ABR3DIH6_NEUIN</name>
<dbReference type="PROSITE" id="PS50157">
    <property type="entry name" value="ZINC_FINGER_C2H2_2"/>
    <property type="match status" value="9"/>
</dbReference>
<dbReference type="SMART" id="SM00355">
    <property type="entry name" value="ZnF_C2H2"/>
    <property type="match status" value="12"/>
</dbReference>
<feature type="domain" description="C2H2-type" evidence="8">
    <location>
        <begin position="951"/>
        <end position="978"/>
    </location>
</feature>
<feature type="compositionally biased region" description="Polar residues" evidence="7">
    <location>
        <begin position="87"/>
        <end position="98"/>
    </location>
</feature>
<protein>
    <recommendedName>
        <fullName evidence="8">C2H2-type domain-containing protein</fullName>
    </recommendedName>
</protein>
<dbReference type="Gene3D" id="3.30.160.60">
    <property type="entry name" value="Classic Zinc Finger"/>
    <property type="match status" value="8"/>
</dbReference>
<comment type="caution">
    <text evidence="9">The sequence shown here is derived from an EMBL/GenBank/DDBJ whole genome shotgun (WGS) entry which is preliminary data.</text>
</comment>
<dbReference type="PANTHER" id="PTHR14003:SF23">
    <property type="entry name" value="ZINC FINGER PROTEIN 143"/>
    <property type="match status" value="1"/>
</dbReference>
<dbReference type="Pfam" id="PF00096">
    <property type="entry name" value="zf-C2H2"/>
    <property type="match status" value="4"/>
</dbReference>
<keyword evidence="5" id="KW-0539">Nucleus</keyword>
<evidence type="ECO:0000313" key="10">
    <source>
        <dbReference type="Proteomes" id="UP001451303"/>
    </source>
</evidence>
<feature type="domain" description="C2H2-type" evidence="8">
    <location>
        <begin position="748"/>
        <end position="775"/>
    </location>
</feature>
<evidence type="ECO:0000256" key="6">
    <source>
        <dbReference type="PROSITE-ProRule" id="PRU00042"/>
    </source>
</evidence>
<feature type="domain" description="C2H2-type" evidence="8">
    <location>
        <begin position="832"/>
        <end position="861"/>
    </location>
</feature>
<proteinExistence type="predicted"/>
<organism evidence="9 10">
    <name type="scientific">Neurospora intermedia</name>
    <dbReference type="NCBI Taxonomy" id="5142"/>
    <lineage>
        <taxon>Eukaryota</taxon>
        <taxon>Fungi</taxon>
        <taxon>Dikarya</taxon>
        <taxon>Ascomycota</taxon>
        <taxon>Pezizomycotina</taxon>
        <taxon>Sordariomycetes</taxon>
        <taxon>Sordariomycetidae</taxon>
        <taxon>Sordariales</taxon>
        <taxon>Sordariaceae</taxon>
        <taxon>Neurospora</taxon>
    </lineage>
</organism>
<reference evidence="9 10" key="1">
    <citation type="submission" date="2023-09" db="EMBL/GenBank/DDBJ databases">
        <title>Multi-omics analysis of a traditional fermented food reveals byproduct-associated fungal strains for waste-to-food upcycling.</title>
        <authorList>
            <consortium name="Lawrence Berkeley National Laboratory"/>
            <person name="Rekdal V.M."/>
            <person name="Villalobos-Escobedo J.M."/>
            <person name="Rodriguez-Valeron N."/>
            <person name="Garcia M.O."/>
            <person name="Vasquez D.P."/>
            <person name="Damayanti I."/>
            <person name="Sorensen P.M."/>
            <person name="Baidoo E.E."/>
            <person name="De Carvalho A.C."/>
            <person name="Riley R."/>
            <person name="Lipzen A."/>
            <person name="He G."/>
            <person name="Yan M."/>
            <person name="Haridas S."/>
            <person name="Daum C."/>
            <person name="Yoshinaga Y."/>
            <person name="Ng V."/>
            <person name="Grigoriev I.V."/>
            <person name="Munk R."/>
            <person name="Nuraida L."/>
            <person name="Wijaya C.H."/>
            <person name="Morales P.-C."/>
            <person name="Keasling J.D."/>
        </authorList>
    </citation>
    <scope>NUCLEOTIDE SEQUENCE [LARGE SCALE GENOMIC DNA]</scope>
    <source>
        <strain evidence="9 10">FGSC 2613</strain>
    </source>
</reference>
<feature type="region of interest" description="Disordered" evidence="7">
    <location>
        <begin position="85"/>
        <end position="142"/>
    </location>
</feature>
<feature type="domain" description="C2H2-type" evidence="8">
    <location>
        <begin position="860"/>
        <end position="889"/>
    </location>
</feature>
<evidence type="ECO:0000256" key="7">
    <source>
        <dbReference type="SAM" id="MobiDB-lite"/>
    </source>
</evidence>
<dbReference type="InterPro" id="IPR036236">
    <property type="entry name" value="Znf_C2H2_sf"/>
</dbReference>
<dbReference type="Proteomes" id="UP001451303">
    <property type="component" value="Unassembled WGS sequence"/>
</dbReference>
<sequence length="1063" mass="121397">MLGAENVRPLENNYSIDHLALTLKIWCRDNQQDLVLGCLMSHGLVNIYSEISSPSTGVLWIYSSNNGQATADDHTDHYEALRRRTVLDSTNGQTSSIPSKKRAADLSPSASVADRSAKRQHIEDDPGHDSINSNSSDEDVCSDGEYFDWSDQGFFEDDDEDGELLSDDEEENGQSPVAIAPPTTWTDAQGLLRVGKQPPKSHANEIWSAPQSYARALMWKKVKFNIGRLDRKFPGETKESCDELKQQVLTHISSTLTIADGNDSYQQLYCDYTGHAMFWTTGPRSPSLEAAYPVNLSNGRLQYHANPNVVMIMTFLNMTKQGRPILTLPTISSFLNATDRSQQDWALNAADNLCSIHRPFCLQYRHQTQLGIWSNWDNTRIGEMIETMRTGTLTHTQQEQLYELGKIAAKYSICPHEFDELCFVNSPEGTRVFYPFWHRSRQLAEEVGWDWPHLFQFASERLSRLKYRCNRNAQKAGLGEEGMDNVLLVYWMTHWICNKIKAIKDSNEEAKTVEDIAWRLLDRWGLPIVPWEVHTFGASFCKKQDHGIAMLFGLVSRPGVLAVDPINDFDISKSTITIDSFATNMAMGFSSTDYWPKILALLRAVPIQTPLWRMDKSLGMSRWASKSTTTGITPRPPTIRFTMPLLDLNLWMLQYEEDISTYFRCPICNIHFNSIGQWIDHTRRQHSDPPAALTNQPGLPLDPYPDQPIRDKEYWDNVQTCTQCGNSIRDEIVLYMGHFCDSCTDRPFPCPDCEFQAKTSSNLWHHKKLHTTAKPYKCTEEGCGQRFRENYQLTKHVMIHSDNRPFPCPDCEHQAKTSSDLCHHRKTHELPFRCTEKGCDQKFARADALEIHKLRHDGTLECMEEGCGMRFKTDYGLTEHKKMHGDDKPWVCTEKGCTKRYAAAGNLNAHKQTAHSGKKPFACTVEGCGKRFARKDDCKKHETTHSNDRPFQCPYCKFKAKTETGLRSHQKRHSDDRPFQCPYCKFKAKTKPDLDAHQRTHEKPFACTVEGCGKTFAEKSYLESHVKSHSGEKPYECTEEGCGARFTRRANLTRHEKSQHKKG</sequence>
<evidence type="ECO:0000256" key="1">
    <source>
        <dbReference type="ARBA" id="ARBA00022723"/>
    </source>
</evidence>
<feature type="compositionally biased region" description="Basic and acidic residues" evidence="7">
    <location>
        <begin position="115"/>
        <end position="128"/>
    </location>
</feature>
<keyword evidence="10" id="KW-1185">Reference proteome</keyword>
<evidence type="ECO:0000256" key="3">
    <source>
        <dbReference type="ARBA" id="ARBA00022771"/>
    </source>
</evidence>
<feature type="domain" description="C2H2-type" evidence="8">
    <location>
        <begin position="1005"/>
        <end position="1034"/>
    </location>
</feature>
<evidence type="ECO:0000256" key="5">
    <source>
        <dbReference type="ARBA" id="ARBA00023242"/>
    </source>
</evidence>
<keyword evidence="4" id="KW-0862">Zinc</keyword>
<accession>A0ABR3DIH6</accession>
<dbReference type="PROSITE" id="PS00028">
    <property type="entry name" value="ZINC_FINGER_C2H2_1"/>
    <property type="match status" value="8"/>
</dbReference>
<evidence type="ECO:0000256" key="2">
    <source>
        <dbReference type="ARBA" id="ARBA00022737"/>
    </source>
</evidence>
<gene>
    <name evidence="9" type="ORF">QR685DRAFT_235801</name>
</gene>
<feature type="compositionally biased region" description="Acidic residues" evidence="7">
    <location>
        <begin position="157"/>
        <end position="172"/>
    </location>
</feature>
<feature type="region of interest" description="Disordered" evidence="7">
    <location>
        <begin position="157"/>
        <end position="183"/>
    </location>
</feature>
<dbReference type="EMBL" id="JAVLET010000003">
    <property type="protein sequence ID" value="KAL0472442.1"/>
    <property type="molecule type" value="Genomic_DNA"/>
</dbReference>
<keyword evidence="1" id="KW-0479">Metal-binding</keyword>
<dbReference type="PANTHER" id="PTHR14003">
    <property type="entry name" value="TRANSCRIPTIONAL REPRESSOR PROTEIN YY"/>
    <property type="match status" value="1"/>
</dbReference>
<dbReference type="InterPro" id="IPR013087">
    <property type="entry name" value="Znf_C2H2_type"/>
</dbReference>
<feature type="domain" description="C2H2-type" evidence="8">
    <location>
        <begin position="890"/>
        <end position="920"/>
    </location>
</feature>
<feature type="domain" description="C2H2-type" evidence="8">
    <location>
        <begin position="1035"/>
        <end position="1063"/>
    </location>
</feature>
<keyword evidence="3 6" id="KW-0863">Zinc-finger</keyword>
<keyword evidence="2" id="KW-0677">Repeat</keyword>